<accession>A0ACC3CB58</accession>
<protein>
    <submittedName>
        <fullName evidence="1">Uncharacterized protein</fullName>
    </submittedName>
</protein>
<proteinExistence type="predicted"/>
<keyword evidence="2" id="KW-1185">Reference proteome</keyword>
<name>A0ACC3CB58_PYRYE</name>
<evidence type="ECO:0000313" key="2">
    <source>
        <dbReference type="Proteomes" id="UP000798662"/>
    </source>
</evidence>
<comment type="caution">
    <text evidence="1">The sequence shown here is derived from an EMBL/GenBank/DDBJ whole genome shotgun (WGS) entry which is preliminary data.</text>
</comment>
<dbReference type="Proteomes" id="UP000798662">
    <property type="component" value="Chromosome 3"/>
</dbReference>
<sequence>MSGGASAPTAADAAADSAVDAFAPADGGHGGTSGDDGGLHPDSEARMATALTLLRSHFGHSAFRPGQEAVLRILLTDAHGGSAVAIFPTSAGKSLCYQLPALVYPTGLTLVVSPLLALIKDQVDGLVAKGIPAANLDSTLDGPTVRDVYSRVRDGSLRLLFVAPERFKNDRFRQLLRSVSVELLAIDEAHCVSEWGQAFRPDYLRLARAAVEVGAVRRLALTATATDAVAADIAKRFHVRPTAVLRTPFRRANLTTLVTTVPRRPPLPPGRAAPAVDDHRVNVLAVRLRSQAPGRTIVYVTLQKGVAALAAALGQTLGPSGGMSIRAYHAGLPADERTEVQEWFSGADPSDAPAPARVIVCTIAFGMGVDVCDIRYVYHFNAPKSLENYVQEIGRAGRDGKPSTAEMLLCTDDVPMLEGFAYGSTPSAAAVRALVAAVFPPGVEPGATVDLSLYDTCVELDTKDTAVNQLLASMDLNGGYVREGTPFFDEVTLVHPPAGAPNVRLSSADTALLATATIKRTNTYLNVTKATEATAFTVDEVHRRVNALVAAGAYASTTVRKVRSRFRIIRVPDDPDALARRLHAGAVEREQREIARCADVMAFAAAKTCMTAALARRFGSTAEAAAVAAMPGGCGHCGVCLERSRQAGPGGGDGATVDAAPSTPLVVSTQPSAADVDERRWALVTADAVGVPRDDPSLLARFACGISSPRLMRLRLSRHRLFGVLSDTDYRAVLAAAEAFCGGGCGVDGDG</sequence>
<dbReference type="EMBL" id="CM020620">
    <property type="protein sequence ID" value="KAK1867407.1"/>
    <property type="molecule type" value="Genomic_DNA"/>
</dbReference>
<gene>
    <name evidence="1" type="ORF">I4F81_009914</name>
</gene>
<evidence type="ECO:0000313" key="1">
    <source>
        <dbReference type="EMBL" id="KAK1867407.1"/>
    </source>
</evidence>
<organism evidence="1 2">
    <name type="scientific">Pyropia yezoensis</name>
    <name type="common">Susabi-nori</name>
    <name type="synonym">Porphyra yezoensis</name>
    <dbReference type="NCBI Taxonomy" id="2788"/>
    <lineage>
        <taxon>Eukaryota</taxon>
        <taxon>Rhodophyta</taxon>
        <taxon>Bangiophyceae</taxon>
        <taxon>Bangiales</taxon>
        <taxon>Bangiaceae</taxon>
        <taxon>Pyropia</taxon>
    </lineage>
</organism>
<reference evidence="1" key="1">
    <citation type="submission" date="2019-11" db="EMBL/GenBank/DDBJ databases">
        <title>Nori genome reveals adaptations in red seaweeds to the harsh intertidal environment.</title>
        <authorList>
            <person name="Wang D."/>
            <person name="Mao Y."/>
        </authorList>
    </citation>
    <scope>NUCLEOTIDE SEQUENCE</scope>
    <source>
        <tissue evidence="1">Gametophyte</tissue>
    </source>
</reference>